<keyword evidence="2" id="KW-1185">Reference proteome</keyword>
<evidence type="ECO:0000313" key="1">
    <source>
        <dbReference type="EMBL" id="ASD52248.1"/>
    </source>
</evidence>
<evidence type="ECO:0008006" key="3">
    <source>
        <dbReference type="Google" id="ProtNLM"/>
    </source>
</evidence>
<evidence type="ECO:0000313" key="2">
    <source>
        <dbReference type="Proteomes" id="UP000225325"/>
    </source>
</evidence>
<sequence>MAQTPDDPTKAQVWITKGIDDLDFEFYIPQGPKGDPGPFVPVSVLGASGTNLNDLATPGLYSVAIPVLAMDSALQNYPMHEAGTMMVSTSNAGSVVVQQYMTNTKGMYVRRKFSGTWNAWRFFGHSRTDQSAGRVMYQWDELNQREQLTYGDTGWRDMTPMSGTAGWLRLRRIQNIIYVWAGAWVNGTSSDILALPAGFQTGTNSFVGQFGDRLGSPVPVNINGPSSLIQAPASASALSFCVNFPTVNAWPASLPGTAHAAIPNS</sequence>
<name>A0A218M5J6_9CAUD</name>
<dbReference type="EMBL" id="MF038790">
    <property type="protein sequence ID" value="ASD52248.1"/>
    <property type="molecule type" value="Genomic_DNA"/>
</dbReference>
<organism evidence="1 2">
    <name type="scientific">Arthrobacter phage Niktson</name>
    <dbReference type="NCBI Taxonomy" id="2014347"/>
    <lineage>
        <taxon>Viruses</taxon>
        <taxon>Duplodnaviria</taxon>
        <taxon>Heunggongvirae</taxon>
        <taxon>Uroviricota</taxon>
        <taxon>Caudoviricetes</taxon>
        <taxon>Gordonvirus</taxon>
        <taxon>Gordonvirus niktson</taxon>
    </lineage>
</organism>
<dbReference type="Proteomes" id="UP000225325">
    <property type="component" value="Segment"/>
</dbReference>
<proteinExistence type="predicted"/>
<accession>A0A218M5J6</accession>
<gene>
    <name evidence="1" type="ORF">NIKTSON_23</name>
</gene>
<dbReference type="CDD" id="cd19958">
    <property type="entry name" value="pyocin_knob"/>
    <property type="match status" value="1"/>
</dbReference>
<protein>
    <recommendedName>
        <fullName evidence="3">Minor tail protein</fullName>
    </recommendedName>
</protein>
<reference evidence="1 2" key="1">
    <citation type="submission" date="2017-05" db="EMBL/GenBank/DDBJ databases">
        <authorList>
            <person name="Hanf Z.R."/>
            <person name="Kautto E.A."/>
            <person name="Lee N.W."/>
            <person name="Nabb C."/>
            <person name="Nelson M."/>
            <person name="Smith O.J."/>
            <person name="Steiner S.B."/>
            <person name="Tyransky A."/>
            <person name="Ball S.L."/>
            <person name="Breitenberger C.A."/>
            <person name="Daniels C.J."/>
            <person name="Garlena R.A."/>
            <person name="Russell D.A."/>
            <person name="Pope W.H."/>
            <person name="Jacobs-Sera D."/>
            <person name="Hendrix R.W."/>
            <person name="Hatfull G.F."/>
        </authorList>
    </citation>
    <scope>NUCLEOTIDE SEQUENCE [LARGE SCALE GENOMIC DNA]</scope>
</reference>